<protein>
    <recommendedName>
        <fullName evidence="10">Non-specific serine/threonine protein kinase</fullName>
    </recommendedName>
</protein>
<dbReference type="EMBL" id="JBFDAA010000073">
    <property type="protein sequence ID" value="KAL1109988.1"/>
    <property type="molecule type" value="Genomic_DNA"/>
</dbReference>
<dbReference type="CDD" id="cd06170">
    <property type="entry name" value="LuxR_C_like"/>
    <property type="match status" value="1"/>
</dbReference>
<dbReference type="InterPro" id="IPR058245">
    <property type="entry name" value="NreC/VraR/RcsB-like_REC"/>
</dbReference>
<reference evidence="8 9" key="1">
    <citation type="submission" date="2024-07" db="EMBL/GenBank/DDBJ databases">
        <title>Chromosome-level genome assembly of the water stick insect Ranatra chinensis (Heteroptera: Nepidae).</title>
        <authorList>
            <person name="Liu X."/>
        </authorList>
    </citation>
    <scope>NUCLEOTIDE SEQUENCE [LARGE SCALE GENOMIC DNA]</scope>
    <source>
        <strain evidence="8">Cailab_2021Rc</strain>
        <tissue evidence="8">Muscle</tissue>
    </source>
</reference>
<proteinExistence type="predicted"/>
<dbReference type="InterPro" id="IPR053137">
    <property type="entry name" value="NLR-like"/>
</dbReference>
<accession>A0ABD0XS61</accession>
<dbReference type="PROSITE" id="PS50043">
    <property type="entry name" value="HTH_LUXR_2"/>
    <property type="match status" value="1"/>
</dbReference>
<keyword evidence="2" id="KW-0238">DNA-binding</keyword>
<dbReference type="Pfam" id="PF00069">
    <property type="entry name" value="Pkinase"/>
    <property type="match status" value="1"/>
</dbReference>
<keyword evidence="4" id="KW-0175">Coiled coil</keyword>
<dbReference type="Gene3D" id="1.25.40.10">
    <property type="entry name" value="Tetratricopeptide repeat domain"/>
    <property type="match status" value="2"/>
</dbReference>
<dbReference type="GO" id="GO:0003677">
    <property type="term" value="F:DNA binding"/>
    <property type="evidence" value="ECO:0007669"/>
    <property type="project" value="UniProtKB-KW"/>
</dbReference>
<dbReference type="SUPFAM" id="SSF52172">
    <property type="entry name" value="CheY-like"/>
    <property type="match status" value="1"/>
</dbReference>
<dbReference type="SUPFAM" id="SSF56112">
    <property type="entry name" value="Protein kinase-like (PK-like)"/>
    <property type="match status" value="1"/>
</dbReference>
<feature type="domain" description="Protein kinase" evidence="5">
    <location>
        <begin position="1"/>
        <end position="214"/>
    </location>
</feature>
<feature type="domain" description="Response regulatory" evidence="7">
    <location>
        <begin position="892"/>
        <end position="1009"/>
    </location>
</feature>
<evidence type="ECO:0000313" key="8">
    <source>
        <dbReference type="EMBL" id="KAL1109988.1"/>
    </source>
</evidence>
<dbReference type="PROSITE" id="PS50011">
    <property type="entry name" value="PROTEIN_KINASE_DOM"/>
    <property type="match status" value="1"/>
</dbReference>
<evidence type="ECO:0008006" key="10">
    <source>
        <dbReference type="Google" id="ProtNLM"/>
    </source>
</evidence>
<dbReference type="Pfam" id="PF00196">
    <property type="entry name" value="GerE"/>
    <property type="match status" value="1"/>
</dbReference>
<keyword evidence="1 3" id="KW-0597">Phosphoprotein</keyword>
<dbReference type="SMART" id="SM00220">
    <property type="entry name" value="S_TKc"/>
    <property type="match status" value="1"/>
</dbReference>
<dbReference type="Gene3D" id="3.30.565.10">
    <property type="entry name" value="Histidine kinase-like ATPase, C-terminal domain"/>
    <property type="match status" value="1"/>
</dbReference>
<dbReference type="PRINTS" id="PR00038">
    <property type="entry name" value="HTHLUXR"/>
</dbReference>
<dbReference type="PANTHER" id="PTHR46082:SF6">
    <property type="entry name" value="AAA+ ATPASE DOMAIN-CONTAINING PROTEIN-RELATED"/>
    <property type="match status" value="1"/>
</dbReference>
<organism evidence="8 9">
    <name type="scientific">Ranatra chinensis</name>
    <dbReference type="NCBI Taxonomy" id="642074"/>
    <lineage>
        <taxon>Eukaryota</taxon>
        <taxon>Metazoa</taxon>
        <taxon>Ecdysozoa</taxon>
        <taxon>Arthropoda</taxon>
        <taxon>Hexapoda</taxon>
        <taxon>Insecta</taxon>
        <taxon>Pterygota</taxon>
        <taxon>Neoptera</taxon>
        <taxon>Paraneoptera</taxon>
        <taxon>Hemiptera</taxon>
        <taxon>Heteroptera</taxon>
        <taxon>Panheteroptera</taxon>
        <taxon>Nepomorpha</taxon>
        <taxon>Nepidae</taxon>
        <taxon>Ranatrinae</taxon>
        <taxon>Ranatra</taxon>
    </lineage>
</organism>
<dbReference type="InterPro" id="IPR000719">
    <property type="entry name" value="Prot_kinase_dom"/>
</dbReference>
<keyword evidence="9" id="KW-1185">Reference proteome</keyword>
<comment type="caution">
    <text evidence="8">The sequence shown here is derived from an EMBL/GenBank/DDBJ whole genome shotgun (WGS) entry which is preliminary data.</text>
</comment>
<name>A0ABD0XS61_9HEMI</name>
<dbReference type="PROSITE" id="PS50110">
    <property type="entry name" value="RESPONSE_REGULATORY"/>
    <property type="match status" value="1"/>
</dbReference>
<dbReference type="InterPro" id="IPR001789">
    <property type="entry name" value="Sig_transdc_resp-reg_receiver"/>
</dbReference>
<dbReference type="CDD" id="cd17535">
    <property type="entry name" value="REC_NarL-like"/>
    <property type="match status" value="1"/>
</dbReference>
<evidence type="ECO:0000259" key="6">
    <source>
        <dbReference type="PROSITE" id="PS50043"/>
    </source>
</evidence>
<dbReference type="SUPFAM" id="SSF46894">
    <property type="entry name" value="C-terminal effector domain of the bipartite response regulators"/>
    <property type="match status" value="1"/>
</dbReference>
<feature type="modified residue" description="4-aspartylphosphate" evidence="3">
    <location>
        <position position="944"/>
    </location>
</feature>
<dbReference type="PANTHER" id="PTHR46082">
    <property type="entry name" value="ATP/GTP-BINDING PROTEIN-RELATED"/>
    <property type="match status" value="1"/>
</dbReference>
<dbReference type="SMART" id="SM00448">
    <property type="entry name" value="REC"/>
    <property type="match status" value="1"/>
</dbReference>
<evidence type="ECO:0000256" key="1">
    <source>
        <dbReference type="ARBA" id="ARBA00022553"/>
    </source>
</evidence>
<sequence>MLEHPGIARLYESGAVEGPSGPVPWLAMEYVDGDRLDAWGARARPLRERVRLLEALCRAVHFAHTRGVIHRDLKPSNILVDAQGQPRIIDFGIATALERGDLTRMTTVGSVLGTLPYMSPEQLDGGTRTDPRWDVYALGVIAYELLGGTLPYPGLADATSVVAAMKLVSARAPTPLGRIAAQTRGELETVVMKAIAHDPGDRYGSAAELADELRRWSQGRPVEAAPPGLWRTTRLFVRRHRALTASAAAIAAVLVVATVVSVRMAQAEAEARRVAELRLAERDAVNGFLTDMLHSADPEQGAGDDLRMREWLSITRQGYLDGAARLPPAARMTLASTLGTALLHLGQPDQASDLLETADALSTRLRGEDAFDTQAIRIDAAAAIDPQAHPGEGEKRLLALLQAAEQRGDDRVAVRAGIALTTMLETQGRIDDAHALAEKTDARASRTLGADDPDALTARHNRAGLLKYRGEFAAAEPLAREVYQRRRATLGAHHPLTLFSYNQLGGILDRLGRSAQAEAIYRETYAARRETLGPRHPSTLVTLNNLTALLIQRGALEEARPLLDTLVQATTERFGADAPNTLMAMNQRAYVLEDLGRLDEAEAQLRTIVATQAAQGGDVHPERLAPRSNLAMLLSKRDRHDEAISTMRGVLNDATGALGMDHPYVGIFRSNYGEILTRAGRKADALRELRAAEATRERLAALQRQVDLAQALEAERRRIHDDLHDDIGSRLLTLLHRVREPEHQQLVREVLQDLRAILARERGVEGTLLEALAQLREEAEQRLDTREIALDWRQADDLPDPPLDPAQAMHLFRIGREAITNALRHAAAHRLRVVVDRVRDDLVFEVTDDGQFDPARIGSGRGTRSMQTRAGELHGDIRWQAEHAAMTAIPAHALILEDLPDVADWLARLLEQRFAGVQVACAGTLAQARRQLETGPSPDVALVDLSLPDGSGVDLIRRLAVEHPRCVIVVTTLFGDDAHVFPALRAGAHGYLLKDQPEERLGAALDGILRGEPPLSPSIAQRLLRVFNAPPEPLHAGAEQLTAREREVLVLVSKGCRLPELAERLEISRHTVSDHLKSIYRKLNVNSRAEAAVEAARLGLVARI</sequence>
<feature type="domain" description="HTH luxR-type" evidence="6">
    <location>
        <begin position="1034"/>
        <end position="1099"/>
    </location>
</feature>
<evidence type="ECO:0000313" key="9">
    <source>
        <dbReference type="Proteomes" id="UP001558652"/>
    </source>
</evidence>
<dbReference type="InterPro" id="IPR000792">
    <property type="entry name" value="Tscrpt_reg_LuxR_C"/>
</dbReference>
<gene>
    <name evidence="8" type="ORF">AAG570_014064</name>
</gene>
<evidence type="ECO:0000256" key="2">
    <source>
        <dbReference type="ARBA" id="ARBA00023125"/>
    </source>
</evidence>
<dbReference type="Proteomes" id="UP001558652">
    <property type="component" value="Unassembled WGS sequence"/>
</dbReference>
<dbReference type="SUPFAM" id="SSF55874">
    <property type="entry name" value="ATPase domain of HSP90 chaperone/DNA topoisomerase II/histidine kinase"/>
    <property type="match status" value="1"/>
</dbReference>
<dbReference type="Pfam" id="PF00072">
    <property type="entry name" value="Response_reg"/>
    <property type="match status" value="1"/>
</dbReference>
<evidence type="ECO:0000256" key="3">
    <source>
        <dbReference type="PROSITE-ProRule" id="PRU00169"/>
    </source>
</evidence>
<dbReference type="CDD" id="cd14014">
    <property type="entry name" value="STKc_PknB_like"/>
    <property type="match status" value="1"/>
</dbReference>
<dbReference type="SMART" id="SM00421">
    <property type="entry name" value="HTH_LUXR"/>
    <property type="match status" value="1"/>
</dbReference>
<dbReference type="AlphaFoldDB" id="A0ABD0XS61"/>
<dbReference type="Gene3D" id="3.40.50.2300">
    <property type="match status" value="1"/>
</dbReference>
<dbReference type="SUPFAM" id="SSF48452">
    <property type="entry name" value="TPR-like"/>
    <property type="match status" value="2"/>
</dbReference>
<dbReference type="Gene3D" id="1.10.10.10">
    <property type="entry name" value="Winged helix-like DNA-binding domain superfamily/Winged helix DNA-binding domain"/>
    <property type="match status" value="1"/>
</dbReference>
<dbReference type="InterPro" id="IPR011717">
    <property type="entry name" value="TPR-4"/>
</dbReference>
<dbReference type="InterPro" id="IPR011990">
    <property type="entry name" value="TPR-like_helical_dom_sf"/>
</dbReference>
<dbReference type="Pfam" id="PF07721">
    <property type="entry name" value="TPR_4"/>
    <property type="match status" value="1"/>
</dbReference>
<evidence type="ECO:0000256" key="4">
    <source>
        <dbReference type="SAM" id="Coils"/>
    </source>
</evidence>
<dbReference type="InterPro" id="IPR036388">
    <property type="entry name" value="WH-like_DNA-bd_sf"/>
</dbReference>
<dbReference type="Pfam" id="PF13424">
    <property type="entry name" value="TPR_12"/>
    <property type="match status" value="3"/>
</dbReference>
<dbReference type="InterPro" id="IPR011009">
    <property type="entry name" value="Kinase-like_dom_sf"/>
</dbReference>
<evidence type="ECO:0000259" key="5">
    <source>
        <dbReference type="PROSITE" id="PS50011"/>
    </source>
</evidence>
<dbReference type="InterPro" id="IPR008271">
    <property type="entry name" value="Ser/Thr_kinase_AS"/>
</dbReference>
<dbReference type="InterPro" id="IPR011006">
    <property type="entry name" value="CheY-like_superfamily"/>
</dbReference>
<evidence type="ECO:0000259" key="7">
    <source>
        <dbReference type="PROSITE" id="PS50110"/>
    </source>
</evidence>
<dbReference type="InterPro" id="IPR036890">
    <property type="entry name" value="HATPase_C_sf"/>
</dbReference>
<dbReference type="PROSITE" id="PS00108">
    <property type="entry name" value="PROTEIN_KINASE_ST"/>
    <property type="match status" value="1"/>
</dbReference>
<dbReference type="InterPro" id="IPR016032">
    <property type="entry name" value="Sig_transdc_resp-reg_C-effctor"/>
</dbReference>
<dbReference type="Gene3D" id="1.10.510.10">
    <property type="entry name" value="Transferase(Phosphotransferase) domain 1"/>
    <property type="match status" value="1"/>
</dbReference>
<feature type="coiled-coil region" evidence="4">
    <location>
        <begin position="682"/>
        <end position="712"/>
    </location>
</feature>